<evidence type="ECO:0000313" key="1">
    <source>
        <dbReference type="EMBL" id="ERN42079.1"/>
    </source>
</evidence>
<dbReference type="RefSeq" id="WP_022605742.1">
    <property type="nucleotide sequence ID" value="NZ_ASSJ01000034.1"/>
</dbReference>
<keyword evidence="2" id="KW-1185">Reference proteome</keyword>
<evidence type="ECO:0000313" key="2">
    <source>
        <dbReference type="Proteomes" id="UP000016960"/>
    </source>
</evidence>
<dbReference type="OrthoDB" id="9806179at2"/>
<dbReference type="Proteomes" id="UP000016960">
    <property type="component" value="Unassembled WGS sequence"/>
</dbReference>
<gene>
    <name evidence="1" type="ORF">KR51_00012510</name>
</gene>
<comment type="caution">
    <text evidence="1">The sequence shown here is derived from an EMBL/GenBank/DDBJ whole genome shotgun (WGS) entry which is preliminary data.</text>
</comment>
<dbReference type="InterPro" id="IPR036188">
    <property type="entry name" value="FAD/NAD-bd_sf"/>
</dbReference>
<feature type="non-terminal residue" evidence="1">
    <location>
        <position position="43"/>
    </location>
</feature>
<accession>U5DN84</accession>
<dbReference type="Gene3D" id="3.50.50.60">
    <property type="entry name" value="FAD/NAD(P)-binding domain"/>
    <property type="match status" value="1"/>
</dbReference>
<reference evidence="1 2" key="1">
    <citation type="submission" date="2013-05" db="EMBL/GenBank/DDBJ databases">
        <title>Draft genome sequence of Rubidibacter lacunae KORDI 51-2.</title>
        <authorList>
            <person name="Choi D.H."/>
            <person name="Noh J.H."/>
            <person name="Kwon K.-K."/>
            <person name="Lee J.-H."/>
            <person name="Ryu J.-Y."/>
        </authorList>
    </citation>
    <scope>NUCLEOTIDE SEQUENCE [LARGE SCALE GENOMIC DNA]</scope>
    <source>
        <strain evidence="1 2">KORDI 51-2</strain>
    </source>
</reference>
<proteinExistence type="predicted"/>
<dbReference type="Pfam" id="PF01946">
    <property type="entry name" value="Thi4"/>
    <property type="match status" value="1"/>
</dbReference>
<dbReference type="EMBL" id="ASSJ01000034">
    <property type="protein sequence ID" value="ERN42079.1"/>
    <property type="molecule type" value="Genomic_DNA"/>
</dbReference>
<dbReference type="InParanoid" id="U5DN84"/>
<dbReference type="eggNOG" id="COG0492">
    <property type="taxonomic scope" value="Bacteria"/>
</dbReference>
<dbReference type="SUPFAM" id="SSF51905">
    <property type="entry name" value="FAD/NAD(P)-binding domain"/>
    <property type="match status" value="1"/>
</dbReference>
<dbReference type="AlphaFoldDB" id="U5DN84"/>
<protein>
    <submittedName>
        <fullName evidence="1">Thioredoxin reductase</fullName>
    </submittedName>
</protein>
<dbReference type="STRING" id="582515.KR51_00012510"/>
<organism evidence="1 2">
    <name type="scientific">Rubidibacter lacunae KORDI 51-2</name>
    <dbReference type="NCBI Taxonomy" id="582515"/>
    <lineage>
        <taxon>Bacteria</taxon>
        <taxon>Bacillati</taxon>
        <taxon>Cyanobacteriota</taxon>
        <taxon>Cyanophyceae</taxon>
        <taxon>Oscillatoriophycideae</taxon>
        <taxon>Chroococcales</taxon>
        <taxon>Aphanothecaceae</taxon>
        <taxon>Rubidibacter</taxon>
    </lineage>
</organism>
<sequence>METLEFDVVIIGGGPAGCSCDLYTSRADLKTVILDKNPAVGAL</sequence>
<name>U5DN84_9CHRO</name>